<name>A0ABD6AHH6_9EURY</name>
<dbReference type="AlphaFoldDB" id="A0ABD6AHH6"/>
<dbReference type="EMBL" id="JBHTBL010000003">
    <property type="protein sequence ID" value="MFC7323753.1"/>
    <property type="molecule type" value="Genomic_DNA"/>
</dbReference>
<accession>A0ABD6AHH6</accession>
<dbReference type="Pfam" id="PF19792">
    <property type="entry name" value="DUF6276"/>
    <property type="match status" value="1"/>
</dbReference>
<sequence length="141" mass="14475">MSCPRCGADLVAFAVPPALRERAPAATAAICTRCLRTFAADGSGEAVAADVDADAPDPDASPADLDFSAVDPAFPDGEAGAALALLCGELESFALNRASIEALAEHAERSGADVFAFLERLDAPDAAFDLDRRRAALLDAL</sequence>
<gene>
    <name evidence="1" type="ORF">ACFQMF_04065</name>
</gene>
<reference evidence="1 2" key="1">
    <citation type="journal article" date="2019" name="Int. J. Syst. Evol. Microbiol.">
        <title>The Global Catalogue of Microorganisms (GCM) 10K type strain sequencing project: providing services to taxonomists for standard genome sequencing and annotation.</title>
        <authorList>
            <consortium name="The Broad Institute Genomics Platform"/>
            <consortium name="The Broad Institute Genome Sequencing Center for Infectious Disease"/>
            <person name="Wu L."/>
            <person name="Ma J."/>
        </authorList>
    </citation>
    <scope>NUCLEOTIDE SEQUENCE [LARGE SCALE GENOMIC DNA]</scope>
    <source>
        <strain evidence="1 2">CGMCC 1.12554</strain>
    </source>
</reference>
<comment type="caution">
    <text evidence="1">The sequence shown here is derived from an EMBL/GenBank/DDBJ whole genome shotgun (WGS) entry which is preliminary data.</text>
</comment>
<dbReference type="InterPro" id="IPR046243">
    <property type="entry name" value="DUF6276"/>
</dbReference>
<evidence type="ECO:0000313" key="1">
    <source>
        <dbReference type="EMBL" id="MFC7323753.1"/>
    </source>
</evidence>
<protein>
    <submittedName>
        <fullName evidence="1">DUF6276 family protein</fullName>
    </submittedName>
</protein>
<evidence type="ECO:0000313" key="2">
    <source>
        <dbReference type="Proteomes" id="UP001596545"/>
    </source>
</evidence>
<dbReference type="RefSeq" id="WP_256410035.1">
    <property type="nucleotide sequence ID" value="NZ_JANHDN010000009.1"/>
</dbReference>
<dbReference type="Proteomes" id="UP001596545">
    <property type="component" value="Unassembled WGS sequence"/>
</dbReference>
<proteinExistence type="predicted"/>
<organism evidence="1 2">
    <name type="scientific">Halorubrum rutilum</name>
    <dbReference type="NCBI Taxonomy" id="1364933"/>
    <lineage>
        <taxon>Archaea</taxon>
        <taxon>Methanobacteriati</taxon>
        <taxon>Methanobacteriota</taxon>
        <taxon>Stenosarchaea group</taxon>
        <taxon>Halobacteria</taxon>
        <taxon>Halobacteriales</taxon>
        <taxon>Haloferacaceae</taxon>
        <taxon>Halorubrum</taxon>
    </lineage>
</organism>
<keyword evidence="2" id="KW-1185">Reference proteome</keyword>